<reference evidence="5 6" key="1">
    <citation type="journal article" date="2019" name="Nat. Med.">
        <title>A library of human gut bacterial isolates paired with longitudinal multiomics data enables mechanistic microbiome research.</title>
        <authorList>
            <person name="Poyet M."/>
            <person name="Groussin M."/>
            <person name="Gibbons S.M."/>
            <person name="Avila-Pacheco J."/>
            <person name="Jiang X."/>
            <person name="Kearney S.M."/>
            <person name="Perrotta A.R."/>
            <person name="Berdy B."/>
            <person name="Zhao S."/>
            <person name="Lieberman T.D."/>
            <person name="Swanson P.K."/>
            <person name="Smith M."/>
            <person name="Roesemann S."/>
            <person name="Alexander J.E."/>
            <person name="Rich S.A."/>
            <person name="Livny J."/>
            <person name="Vlamakis H."/>
            <person name="Clish C."/>
            <person name="Bullock K."/>
            <person name="Deik A."/>
            <person name="Scott J."/>
            <person name="Pierce K.A."/>
            <person name="Xavier R.J."/>
            <person name="Alm E.J."/>
        </authorList>
    </citation>
    <scope>NUCLEOTIDE SEQUENCE [LARGE SCALE GENOMIC DNA]</scope>
    <source>
        <strain evidence="5 6">BIOML-A11</strain>
    </source>
</reference>
<dbReference type="PANTHER" id="PTHR10302:SF27">
    <property type="entry name" value="SINGLE-STRANDED DNA-BINDING PROTEIN"/>
    <property type="match status" value="1"/>
</dbReference>
<organism evidence="5 6">
    <name type="scientific">Parabacteroides merdae</name>
    <dbReference type="NCBI Taxonomy" id="46503"/>
    <lineage>
        <taxon>Bacteria</taxon>
        <taxon>Pseudomonadati</taxon>
        <taxon>Bacteroidota</taxon>
        <taxon>Bacteroidia</taxon>
        <taxon>Bacteroidales</taxon>
        <taxon>Tannerellaceae</taxon>
        <taxon>Parabacteroides</taxon>
    </lineage>
</organism>
<sequence length="134" mass="15251">MSINKVILLGYAGKDPEVKDVAGTKVANLSLATTEKGYTLQNGIQVPDRTEWHSLIFWKGLAEVVEKYVRKGSQIYIEGKIKTRQYEDRTGSKRYVTEIFVDKLELLGSRLAQQEASPQSKLYQPEQSREDLPF</sequence>
<dbReference type="GO" id="GO:0003697">
    <property type="term" value="F:single-stranded DNA binding"/>
    <property type="evidence" value="ECO:0007669"/>
    <property type="project" value="UniProtKB-UniRule"/>
</dbReference>
<accession>A0A9Q4NIL6</accession>
<evidence type="ECO:0000256" key="2">
    <source>
        <dbReference type="HAMAP-Rule" id="MF_00984"/>
    </source>
</evidence>
<comment type="caution">
    <text evidence="2">Lacks conserved residue(s) required for the propagation of feature annotation.</text>
</comment>
<protein>
    <recommendedName>
        <fullName evidence="2 3">Single-stranded DNA-binding protein</fullName>
        <shortName evidence="2">SSB</shortName>
    </recommendedName>
</protein>
<name>A0A9Q4NIL6_9BACT</name>
<dbReference type="InterPro" id="IPR000424">
    <property type="entry name" value="Primosome_PriB/ssb"/>
</dbReference>
<dbReference type="GO" id="GO:0009295">
    <property type="term" value="C:nucleoid"/>
    <property type="evidence" value="ECO:0007669"/>
    <property type="project" value="TreeGrafter"/>
</dbReference>
<comment type="subunit">
    <text evidence="2">Homotetramer.</text>
</comment>
<dbReference type="GO" id="GO:0006260">
    <property type="term" value="P:DNA replication"/>
    <property type="evidence" value="ECO:0007669"/>
    <property type="project" value="InterPro"/>
</dbReference>
<dbReference type="Pfam" id="PF00436">
    <property type="entry name" value="SSB"/>
    <property type="match status" value="1"/>
</dbReference>
<evidence type="ECO:0000256" key="3">
    <source>
        <dbReference type="PIRNR" id="PIRNR002070"/>
    </source>
</evidence>
<proteinExistence type="inferred from homology"/>
<dbReference type="CDD" id="cd04496">
    <property type="entry name" value="SSB_OBF"/>
    <property type="match status" value="1"/>
</dbReference>
<dbReference type="SUPFAM" id="SSF50249">
    <property type="entry name" value="Nucleic acid-binding proteins"/>
    <property type="match status" value="1"/>
</dbReference>
<dbReference type="AlphaFoldDB" id="A0A9Q4NIL6"/>
<feature type="compositionally biased region" description="Polar residues" evidence="4">
    <location>
        <begin position="113"/>
        <end position="126"/>
    </location>
</feature>
<dbReference type="RefSeq" id="WP_155162279.1">
    <property type="nucleotide sequence ID" value="NZ_JADPGN010000010.1"/>
</dbReference>
<comment type="caution">
    <text evidence="5">The sequence shown here is derived from an EMBL/GenBank/DDBJ whole genome shotgun (WGS) entry which is preliminary data.</text>
</comment>
<evidence type="ECO:0000313" key="5">
    <source>
        <dbReference type="EMBL" id="MTV00241.1"/>
    </source>
</evidence>
<evidence type="ECO:0000256" key="1">
    <source>
        <dbReference type="ARBA" id="ARBA00023125"/>
    </source>
</evidence>
<dbReference type="InterPro" id="IPR012340">
    <property type="entry name" value="NA-bd_OB-fold"/>
</dbReference>
<dbReference type="InterPro" id="IPR011344">
    <property type="entry name" value="ssDNA-bd"/>
</dbReference>
<evidence type="ECO:0000313" key="6">
    <source>
        <dbReference type="Proteomes" id="UP000482671"/>
    </source>
</evidence>
<dbReference type="HAMAP" id="MF_00984">
    <property type="entry name" value="SSB"/>
    <property type="match status" value="1"/>
</dbReference>
<evidence type="ECO:0000256" key="4">
    <source>
        <dbReference type="SAM" id="MobiDB-lite"/>
    </source>
</evidence>
<dbReference type="NCBIfam" id="TIGR00621">
    <property type="entry name" value="ssb"/>
    <property type="match status" value="1"/>
</dbReference>
<dbReference type="Gene3D" id="2.40.50.140">
    <property type="entry name" value="Nucleic acid-binding proteins"/>
    <property type="match status" value="1"/>
</dbReference>
<dbReference type="Proteomes" id="UP000482671">
    <property type="component" value="Unassembled WGS sequence"/>
</dbReference>
<keyword evidence="1 2" id="KW-0238">DNA-binding</keyword>
<dbReference type="EMBL" id="WNDD01000001">
    <property type="protein sequence ID" value="MTV00241.1"/>
    <property type="molecule type" value="Genomic_DNA"/>
</dbReference>
<dbReference type="PIRSF" id="PIRSF002070">
    <property type="entry name" value="SSB"/>
    <property type="match status" value="1"/>
</dbReference>
<feature type="region of interest" description="Disordered" evidence="4">
    <location>
        <begin position="113"/>
        <end position="134"/>
    </location>
</feature>
<dbReference type="PROSITE" id="PS50935">
    <property type="entry name" value="SSB"/>
    <property type="match status" value="1"/>
</dbReference>
<dbReference type="PANTHER" id="PTHR10302">
    <property type="entry name" value="SINGLE-STRANDED DNA-BINDING PROTEIN"/>
    <property type="match status" value="1"/>
</dbReference>
<gene>
    <name evidence="5" type="primary">ssb</name>
    <name evidence="5" type="ORF">GME02_00870</name>
</gene>